<gene>
    <name evidence="2" type="ORF">C1752_01501</name>
</gene>
<accession>A0A2W1JW74</accession>
<comment type="caution">
    <text evidence="2">The sequence shown here is derived from an EMBL/GenBank/DDBJ whole genome shotgun (WGS) entry which is preliminary data.</text>
</comment>
<protein>
    <recommendedName>
        <fullName evidence="1">MOSC domain-containing protein</fullName>
    </recommendedName>
</protein>
<dbReference type="OrthoDB" id="9789048at2"/>
<dbReference type="InterPro" id="IPR005302">
    <property type="entry name" value="MoCF_Sase_C"/>
</dbReference>
<sequence>MEIGGAECLGAKVIAVSRNQAHTFHKSNQKSVQLLAGLGVQGDAHMGQTVKHRSRVASDPSQPNLRQVHLIHTELHAELRASGFNIAPGQMGENITTQGIKLLDLPRGTRLHIGETAVIEVTGLRNPCSQLDQFQPGLMAAVLDHDAQGKLIRKAGIMAIVLVDGTVSPQDPICTELPPQPYQALERV</sequence>
<reference evidence="2 3" key="1">
    <citation type="journal article" date="2018" name="Sci. Rep.">
        <title>A novel species of the marine cyanobacterium Acaryochloris with a unique pigment content and lifestyle.</title>
        <authorList>
            <person name="Partensky F."/>
            <person name="Six C."/>
            <person name="Ratin M."/>
            <person name="Garczarek L."/>
            <person name="Vaulot D."/>
            <person name="Probert I."/>
            <person name="Calteau A."/>
            <person name="Gourvil P."/>
            <person name="Marie D."/>
            <person name="Grebert T."/>
            <person name="Bouchier C."/>
            <person name="Le Panse S."/>
            <person name="Gachenot M."/>
            <person name="Rodriguez F."/>
            <person name="Garrido J.L."/>
        </authorList>
    </citation>
    <scope>NUCLEOTIDE SEQUENCE [LARGE SCALE GENOMIC DNA]</scope>
    <source>
        <strain evidence="2 3">RCC1774</strain>
    </source>
</reference>
<dbReference type="GO" id="GO:0030151">
    <property type="term" value="F:molybdenum ion binding"/>
    <property type="evidence" value="ECO:0007669"/>
    <property type="project" value="InterPro"/>
</dbReference>
<dbReference type="GO" id="GO:0030170">
    <property type="term" value="F:pyridoxal phosphate binding"/>
    <property type="evidence" value="ECO:0007669"/>
    <property type="project" value="InterPro"/>
</dbReference>
<dbReference type="InterPro" id="IPR011037">
    <property type="entry name" value="Pyrv_Knase-like_insert_dom_sf"/>
</dbReference>
<keyword evidence="3" id="KW-1185">Reference proteome</keyword>
<dbReference type="SUPFAM" id="SSF50800">
    <property type="entry name" value="PK beta-barrel domain-like"/>
    <property type="match status" value="1"/>
</dbReference>
<dbReference type="RefSeq" id="WP_110985485.1">
    <property type="nucleotide sequence ID" value="NZ_CAWNWM010000004.1"/>
</dbReference>
<dbReference type="Pfam" id="PF03473">
    <property type="entry name" value="MOSC"/>
    <property type="match status" value="1"/>
</dbReference>
<dbReference type="Gene3D" id="2.40.33.20">
    <property type="entry name" value="PK beta-barrel domain-like"/>
    <property type="match status" value="1"/>
</dbReference>
<feature type="domain" description="MOSC" evidence="1">
    <location>
        <begin position="27"/>
        <end position="176"/>
    </location>
</feature>
<dbReference type="EMBL" id="PQWO01000004">
    <property type="protein sequence ID" value="PZD73934.1"/>
    <property type="molecule type" value="Genomic_DNA"/>
</dbReference>
<dbReference type="GO" id="GO:0003824">
    <property type="term" value="F:catalytic activity"/>
    <property type="evidence" value="ECO:0007669"/>
    <property type="project" value="InterPro"/>
</dbReference>
<dbReference type="PANTHER" id="PTHR36930:SF1">
    <property type="entry name" value="MOSC DOMAIN-CONTAINING PROTEIN"/>
    <property type="match status" value="1"/>
</dbReference>
<dbReference type="Proteomes" id="UP000248857">
    <property type="component" value="Unassembled WGS sequence"/>
</dbReference>
<evidence type="ECO:0000313" key="3">
    <source>
        <dbReference type="Proteomes" id="UP000248857"/>
    </source>
</evidence>
<proteinExistence type="predicted"/>
<dbReference type="AlphaFoldDB" id="A0A2W1JW74"/>
<evidence type="ECO:0000313" key="2">
    <source>
        <dbReference type="EMBL" id="PZD73934.1"/>
    </source>
</evidence>
<name>A0A2W1JW74_9CYAN</name>
<organism evidence="2 3">
    <name type="scientific">Acaryochloris thomasi RCC1774</name>
    <dbReference type="NCBI Taxonomy" id="1764569"/>
    <lineage>
        <taxon>Bacteria</taxon>
        <taxon>Bacillati</taxon>
        <taxon>Cyanobacteriota</taxon>
        <taxon>Cyanophyceae</taxon>
        <taxon>Acaryochloridales</taxon>
        <taxon>Acaryochloridaceae</taxon>
        <taxon>Acaryochloris</taxon>
        <taxon>Acaryochloris thomasi</taxon>
    </lineage>
</organism>
<evidence type="ECO:0000259" key="1">
    <source>
        <dbReference type="PROSITE" id="PS51340"/>
    </source>
</evidence>
<dbReference type="PANTHER" id="PTHR36930">
    <property type="entry name" value="METAL-SULFUR CLUSTER BIOSYNTHESIS PROTEINS YUAD-RELATED"/>
    <property type="match status" value="1"/>
</dbReference>
<dbReference type="PROSITE" id="PS51340">
    <property type="entry name" value="MOSC"/>
    <property type="match status" value="1"/>
</dbReference>
<dbReference type="InterPro" id="IPR052716">
    <property type="entry name" value="MOSC_domain"/>
</dbReference>